<dbReference type="Pfam" id="PF02254">
    <property type="entry name" value="TrkA_N"/>
    <property type="match status" value="1"/>
</dbReference>
<organism evidence="4 5">
    <name type="scientific">Muiribacterium halophilum</name>
    <dbReference type="NCBI Taxonomy" id="2053465"/>
    <lineage>
        <taxon>Bacteria</taxon>
        <taxon>Candidatus Muiribacteriota</taxon>
        <taxon>Candidatus Muiribacteriia</taxon>
        <taxon>Candidatus Muiribacteriales</taxon>
        <taxon>Candidatus Muiribacteriaceae</taxon>
        <taxon>Candidatus Muiribacterium</taxon>
    </lineage>
</organism>
<dbReference type="InterPro" id="IPR036721">
    <property type="entry name" value="RCK_C_sf"/>
</dbReference>
<evidence type="ECO:0000256" key="2">
    <source>
        <dbReference type="SAM" id="Phobius"/>
    </source>
</evidence>
<protein>
    <recommendedName>
        <fullName evidence="3">RCK N-terminal domain-containing protein</fullName>
    </recommendedName>
</protein>
<keyword evidence="2" id="KW-0472">Membrane</keyword>
<dbReference type="InterPro" id="IPR003148">
    <property type="entry name" value="RCK_N"/>
</dbReference>
<dbReference type="InterPro" id="IPR036291">
    <property type="entry name" value="NAD(P)-bd_dom_sf"/>
</dbReference>
<sequence>MQKVKRQIFFLLTILVSVILMGTFGYYFVESWNFSDSLFMTIITMSTVGYGEVNPLSENGKIFTIALNLIGIGLYSYSFFAIMSLVSSGHVRKMLRRSKMDKLISQISDHYIICGVGETGKYIMKELENTGKDFVLIEKDEDSIRQLGEKGLLYLEGDSHDENILKAAGIERAKGIFCTLPDDKENIFLVLSAKELNEDIRIISKCVGEQSEKKFYRAGAFKVIYQNRIGVLRMASEMLRPSVVTFLDKMLRKNKAIRFEEVFIPKDSHMVGQTIPETNIIKDFNVAVMAVQIESGDYVYYSGKDIERHLLGNEYVIVIGCQEDINRLRKHANKGH</sequence>
<reference evidence="4 5" key="1">
    <citation type="submission" date="2017-11" db="EMBL/GenBank/DDBJ databases">
        <title>Genome-resolved metagenomics identifies genetic mobility, metabolic interactions, and unexpected diversity in perchlorate-reducing communities.</title>
        <authorList>
            <person name="Barnum T.P."/>
            <person name="Figueroa I.A."/>
            <person name="Carlstrom C.I."/>
            <person name="Lucas L.N."/>
            <person name="Engelbrektson A.L."/>
            <person name="Coates J.D."/>
        </authorList>
    </citation>
    <scope>NUCLEOTIDE SEQUENCE [LARGE SCALE GENOMIC DNA]</scope>
    <source>
        <strain evidence="4">BM706</strain>
    </source>
</reference>
<accession>A0A2N5ZC49</accession>
<dbReference type="Pfam" id="PF07885">
    <property type="entry name" value="Ion_trans_2"/>
    <property type="match status" value="1"/>
</dbReference>
<dbReference type="SUPFAM" id="SSF116726">
    <property type="entry name" value="TrkA C-terminal domain-like"/>
    <property type="match status" value="1"/>
</dbReference>
<dbReference type="PANTHER" id="PTHR43833">
    <property type="entry name" value="POTASSIUM CHANNEL PROTEIN 2-RELATED-RELATED"/>
    <property type="match status" value="1"/>
</dbReference>
<dbReference type="InterPro" id="IPR013099">
    <property type="entry name" value="K_chnl_dom"/>
</dbReference>
<evidence type="ECO:0000256" key="1">
    <source>
        <dbReference type="ARBA" id="ARBA00004651"/>
    </source>
</evidence>
<dbReference type="PANTHER" id="PTHR43833:SF9">
    <property type="entry name" value="POTASSIUM CHANNEL PROTEIN YUGO-RELATED"/>
    <property type="match status" value="1"/>
</dbReference>
<dbReference type="Proteomes" id="UP000234857">
    <property type="component" value="Unassembled WGS sequence"/>
</dbReference>
<feature type="transmembrane region" description="Helical" evidence="2">
    <location>
        <begin position="7"/>
        <end position="29"/>
    </location>
</feature>
<dbReference type="SUPFAM" id="SSF81324">
    <property type="entry name" value="Voltage-gated potassium channels"/>
    <property type="match status" value="1"/>
</dbReference>
<comment type="caution">
    <text evidence="4">The sequence shown here is derived from an EMBL/GenBank/DDBJ whole genome shotgun (WGS) entry which is preliminary data.</text>
</comment>
<dbReference type="SUPFAM" id="SSF51735">
    <property type="entry name" value="NAD(P)-binding Rossmann-fold domains"/>
    <property type="match status" value="1"/>
</dbReference>
<proteinExistence type="predicted"/>
<dbReference type="AlphaFoldDB" id="A0A2N5ZC49"/>
<keyword evidence="2" id="KW-0812">Transmembrane</keyword>
<feature type="domain" description="RCK N-terminal" evidence="3">
    <location>
        <begin position="108"/>
        <end position="224"/>
    </location>
</feature>
<gene>
    <name evidence="4" type="ORF">C0601_10560</name>
</gene>
<dbReference type="Gene3D" id="3.30.70.1450">
    <property type="entry name" value="Regulator of K+ conductance, C-terminal domain"/>
    <property type="match status" value="1"/>
</dbReference>
<feature type="transmembrane region" description="Helical" evidence="2">
    <location>
        <begin position="62"/>
        <end position="86"/>
    </location>
</feature>
<dbReference type="GO" id="GO:0005886">
    <property type="term" value="C:plasma membrane"/>
    <property type="evidence" value="ECO:0007669"/>
    <property type="project" value="UniProtKB-SubCell"/>
</dbReference>
<dbReference type="PROSITE" id="PS51201">
    <property type="entry name" value="RCK_N"/>
    <property type="match status" value="1"/>
</dbReference>
<dbReference type="InterPro" id="IPR050721">
    <property type="entry name" value="Trk_Ktr_HKT_K-transport"/>
</dbReference>
<dbReference type="Gene3D" id="1.10.287.70">
    <property type="match status" value="1"/>
</dbReference>
<dbReference type="GO" id="GO:0006813">
    <property type="term" value="P:potassium ion transport"/>
    <property type="evidence" value="ECO:0007669"/>
    <property type="project" value="InterPro"/>
</dbReference>
<name>A0A2N5ZC49_MUIH1</name>
<evidence type="ECO:0000313" key="4">
    <source>
        <dbReference type="EMBL" id="PLX16246.1"/>
    </source>
</evidence>
<dbReference type="Gene3D" id="3.40.50.720">
    <property type="entry name" value="NAD(P)-binding Rossmann-like Domain"/>
    <property type="match status" value="1"/>
</dbReference>
<dbReference type="EMBL" id="PKTG01000120">
    <property type="protein sequence ID" value="PLX16246.1"/>
    <property type="molecule type" value="Genomic_DNA"/>
</dbReference>
<keyword evidence="2" id="KW-1133">Transmembrane helix</keyword>
<evidence type="ECO:0000313" key="5">
    <source>
        <dbReference type="Proteomes" id="UP000234857"/>
    </source>
</evidence>
<evidence type="ECO:0000259" key="3">
    <source>
        <dbReference type="PROSITE" id="PS51201"/>
    </source>
</evidence>
<comment type="subcellular location">
    <subcellularLocation>
        <location evidence="1">Cell membrane</location>
        <topology evidence="1">Multi-pass membrane protein</topology>
    </subcellularLocation>
</comment>